<dbReference type="InterPro" id="IPR000577">
    <property type="entry name" value="Carb_kinase_FGGY"/>
</dbReference>
<dbReference type="Proteomes" id="UP000199213">
    <property type="component" value="Unassembled WGS sequence"/>
</dbReference>
<dbReference type="InterPro" id="IPR006000">
    <property type="entry name" value="Xylulokinase"/>
</dbReference>
<keyword evidence="2 8" id="KW-0859">Xylose metabolism</keyword>
<evidence type="ECO:0000256" key="9">
    <source>
        <dbReference type="RuleBase" id="RU003733"/>
    </source>
</evidence>
<dbReference type="NCBIfam" id="TIGR01312">
    <property type="entry name" value="XylB"/>
    <property type="match status" value="1"/>
</dbReference>
<evidence type="ECO:0000256" key="8">
    <source>
        <dbReference type="HAMAP-Rule" id="MF_02220"/>
    </source>
</evidence>
<dbReference type="InterPro" id="IPR018485">
    <property type="entry name" value="FGGY_C"/>
</dbReference>
<comment type="catalytic activity">
    <reaction evidence="8 10">
        <text>D-xylulose + ATP = D-xylulose 5-phosphate + ADP + H(+)</text>
        <dbReference type="Rhea" id="RHEA:10964"/>
        <dbReference type="ChEBI" id="CHEBI:15378"/>
        <dbReference type="ChEBI" id="CHEBI:17140"/>
        <dbReference type="ChEBI" id="CHEBI:30616"/>
        <dbReference type="ChEBI" id="CHEBI:57737"/>
        <dbReference type="ChEBI" id="CHEBI:456216"/>
        <dbReference type="EC" id="2.7.1.17"/>
    </reaction>
</comment>
<evidence type="ECO:0000256" key="5">
    <source>
        <dbReference type="ARBA" id="ARBA00022777"/>
    </source>
</evidence>
<dbReference type="GO" id="GO:0005998">
    <property type="term" value="P:xylulose catabolic process"/>
    <property type="evidence" value="ECO:0007669"/>
    <property type="project" value="UniProtKB-UniRule"/>
</dbReference>
<proteinExistence type="inferred from homology"/>
<dbReference type="CDD" id="cd07809">
    <property type="entry name" value="ASKHA_NBD_FGGY_BaXK-like"/>
    <property type="match status" value="1"/>
</dbReference>
<dbReference type="PROSITE" id="PS00933">
    <property type="entry name" value="FGGY_KINASES_1"/>
    <property type="match status" value="1"/>
</dbReference>
<dbReference type="EC" id="2.7.1.17" evidence="8 10"/>
<keyword evidence="6 8" id="KW-0067">ATP-binding</keyword>
<comment type="function">
    <text evidence="8">Catalyzes the phosphorylation of D-xylulose to D-xylulose 5-phosphate.</text>
</comment>
<dbReference type="InterPro" id="IPR018484">
    <property type="entry name" value="FGGY_N"/>
</dbReference>
<dbReference type="Pfam" id="PF02782">
    <property type="entry name" value="FGGY_C"/>
    <property type="match status" value="1"/>
</dbReference>
<evidence type="ECO:0000313" key="14">
    <source>
        <dbReference type="Proteomes" id="UP000199213"/>
    </source>
</evidence>
<feature type="domain" description="Carbohydrate kinase FGGY N-terminal" evidence="11">
    <location>
        <begin position="3"/>
        <end position="237"/>
    </location>
</feature>
<evidence type="ECO:0000256" key="3">
    <source>
        <dbReference type="ARBA" id="ARBA00022679"/>
    </source>
</evidence>
<keyword evidence="3 8" id="KW-0808">Transferase</keyword>
<evidence type="ECO:0000256" key="4">
    <source>
        <dbReference type="ARBA" id="ARBA00022741"/>
    </source>
</evidence>
<sequence>MFVLGMDSSTQSTKALVVDAEDGSVVAEGRASHPPHSEIDPEVWWRACGEAVRQAVDAAPGPVEAVSVAGQQHGMVALDSAGTVLRDALLWNDTRSAPQAERLTERHGSAALAERTGLVPVASFTLTKLAWLAENEPANAARLDRVLLPHDWLTWRLSGSPDRAVTDRGDASGTGYFSPASGEWLPELCREVLSDRAPRLPEVLSPNEPAGEVTELEELRGATLGPGTGDNMAAALGLGIEPGDVVVSVGTSGTAFAVTEQPGGDPTGAVAGFCDATGRYLPLIATLNAARVLDSTANALGTDLAGLDELALRAEPGAAGLTLLPYLDGERTPNLPDATGTLTGMRTGNLTPENMARAAVEGMLCGLADGIDALRNVGVTVRRVLLIGGAAESAAVRAIAPMLFGVDVQVPEAAEYVALGAARQAAWVAKGSEAPPDWPLRCESHEARDVGRGEEIREKYRDAVQRVYG</sequence>
<dbReference type="PANTHER" id="PTHR43095">
    <property type="entry name" value="SUGAR KINASE"/>
    <property type="match status" value="1"/>
</dbReference>
<dbReference type="GO" id="GO:0042732">
    <property type="term" value="P:D-xylose metabolic process"/>
    <property type="evidence" value="ECO:0007669"/>
    <property type="project" value="UniProtKB-KW"/>
</dbReference>
<evidence type="ECO:0000256" key="1">
    <source>
        <dbReference type="ARBA" id="ARBA00009156"/>
    </source>
</evidence>
<feature type="site" description="Important for activity" evidence="8">
    <location>
        <position position="7"/>
    </location>
</feature>
<feature type="binding site" evidence="8">
    <location>
        <begin position="72"/>
        <end position="73"/>
    </location>
    <ligand>
        <name>substrate</name>
    </ligand>
</feature>
<dbReference type="HAMAP" id="MF_02220">
    <property type="entry name" value="XylB"/>
    <property type="match status" value="1"/>
</dbReference>
<comment type="similarity">
    <text evidence="1 8 9">Belongs to the FGGY kinase family.</text>
</comment>
<dbReference type="InterPro" id="IPR043129">
    <property type="entry name" value="ATPase_NBD"/>
</dbReference>
<keyword evidence="5 8" id="KW-0418">Kinase</keyword>
<evidence type="ECO:0000256" key="6">
    <source>
        <dbReference type="ARBA" id="ARBA00022840"/>
    </source>
</evidence>
<protein>
    <recommendedName>
        <fullName evidence="8 10">Xylulose kinase</fullName>
        <shortName evidence="8 10">Xylulokinase</shortName>
        <ecNumber evidence="8 10">2.7.1.17</ecNumber>
    </recommendedName>
</protein>
<feature type="domain" description="Carbohydrate kinase FGGY C-terminal" evidence="12">
    <location>
        <begin position="246"/>
        <end position="427"/>
    </location>
</feature>
<dbReference type="GO" id="GO:0005524">
    <property type="term" value="F:ATP binding"/>
    <property type="evidence" value="ECO:0007669"/>
    <property type="project" value="UniProtKB-UniRule"/>
</dbReference>
<keyword evidence="14" id="KW-1185">Reference proteome</keyword>
<dbReference type="PIRSF" id="PIRSF000538">
    <property type="entry name" value="GlpK"/>
    <property type="match status" value="1"/>
</dbReference>
<name>A0A1G8Z5Y8_ACTMZ</name>
<feature type="active site" description="Proton acceptor" evidence="8">
    <location>
        <position position="230"/>
    </location>
</feature>
<evidence type="ECO:0000259" key="11">
    <source>
        <dbReference type="Pfam" id="PF00370"/>
    </source>
</evidence>
<dbReference type="InterPro" id="IPR050406">
    <property type="entry name" value="FGGY_Carb_Kinase"/>
</dbReference>
<organism evidence="13 14">
    <name type="scientific">Actinopolyspora mzabensis</name>
    <dbReference type="NCBI Taxonomy" id="995066"/>
    <lineage>
        <taxon>Bacteria</taxon>
        <taxon>Bacillati</taxon>
        <taxon>Actinomycetota</taxon>
        <taxon>Actinomycetes</taxon>
        <taxon>Actinopolysporales</taxon>
        <taxon>Actinopolysporaceae</taxon>
        <taxon>Actinopolyspora</taxon>
    </lineage>
</organism>
<keyword evidence="4 8" id="KW-0547">Nucleotide-binding</keyword>
<dbReference type="SUPFAM" id="SSF53067">
    <property type="entry name" value="Actin-like ATPase domain"/>
    <property type="match status" value="2"/>
</dbReference>
<reference evidence="14" key="1">
    <citation type="submission" date="2016-10" db="EMBL/GenBank/DDBJ databases">
        <authorList>
            <person name="Varghese N."/>
            <person name="Submissions S."/>
        </authorList>
    </citation>
    <scope>NUCLEOTIDE SEQUENCE [LARGE SCALE GENOMIC DNA]</scope>
    <source>
        <strain evidence="14">DSM 45460</strain>
    </source>
</reference>
<dbReference type="AlphaFoldDB" id="A0A1G8Z5Y8"/>
<dbReference type="Gene3D" id="3.30.420.40">
    <property type="match status" value="2"/>
</dbReference>
<dbReference type="PROSITE" id="PS00445">
    <property type="entry name" value="FGGY_KINASES_2"/>
    <property type="match status" value="1"/>
</dbReference>
<dbReference type="Pfam" id="PF00370">
    <property type="entry name" value="FGGY_N"/>
    <property type="match status" value="1"/>
</dbReference>
<accession>A0A1G8Z5Y8</accession>
<evidence type="ECO:0000256" key="7">
    <source>
        <dbReference type="ARBA" id="ARBA00023277"/>
    </source>
</evidence>
<dbReference type="GO" id="GO:0004856">
    <property type="term" value="F:D-xylulokinase activity"/>
    <property type="evidence" value="ECO:0007669"/>
    <property type="project" value="UniProtKB-UniRule"/>
</dbReference>
<evidence type="ECO:0000259" key="12">
    <source>
        <dbReference type="Pfam" id="PF02782"/>
    </source>
</evidence>
<keyword evidence="7 8" id="KW-0119">Carbohydrate metabolism</keyword>
<evidence type="ECO:0000256" key="2">
    <source>
        <dbReference type="ARBA" id="ARBA00022629"/>
    </source>
</evidence>
<dbReference type="InterPro" id="IPR018483">
    <property type="entry name" value="Carb_kinase_FGGY_CS"/>
</dbReference>
<evidence type="ECO:0000256" key="10">
    <source>
        <dbReference type="RuleBase" id="RU364073"/>
    </source>
</evidence>
<dbReference type="PANTHER" id="PTHR43095:SF5">
    <property type="entry name" value="XYLULOSE KINASE"/>
    <property type="match status" value="1"/>
</dbReference>
<evidence type="ECO:0000313" key="13">
    <source>
        <dbReference type="EMBL" id="SDK10438.1"/>
    </source>
</evidence>
<dbReference type="EMBL" id="FNFM01000004">
    <property type="protein sequence ID" value="SDK10438.1"/>
    <property type="molecule type" value="Genomic_DNA"/>
</dbReference>
<gene>
    <name evidence="8 10" type="primary">xylB</name>
    <name evidence="13" type="ORF">SAMN04487820_104254</name>
</gene>